<keyword evidence="2" id="KW-1185">Reference proteome</keyword>
<organism evidence="1 2">
    <name type="scientific">Chitinophaga silvatica</name>
    <dbReference type="NCBI Taxonomy" id="2282649"/>
    <lineage>
        <taxon>Bacteria</taxon>
        <taxon>Pseudomonadati</taxon>
        <taxon>Bacteroidota</taxon>
        <taxon>Chitinophagia</taxon>
        <taxon>Chitinophagales</taxon>
        <taxon>Chitinophagaceae</taxon>
        <taxon>Chitinophaga</taxon>
    </lineage>
</organism>
<accession>A0A3E1Y9S6</accession>
<dbReference type="AlphaFoldDB" id="A0A3E1Y9S6"/>
<name>A0A3E1Y9S6_9BACT</name>
<evidence type="ECO:0000313" key="2">
    <source>
        <dbReference type="Proteomes" id="UP000260644"/>
    </source>
</evidence>
<reference evidence="1 2" key="1">
    <citation type="submission" date="2018-07" db="EMBL/GenBank/DDBJ databases">
        <title>Chitinophaga K2CV101002-2 sp. nov., isolated from a monsoon evergreen broad-leaved forest soil.</title>
        <authorList>
            <person name="Lv Y."/>
        </authorList>
    </citation>
    <scope>NUCLEOTIDE SEQUENCE [LARGE SCALE GENOMIC DNA]</scope>
    <source>
        <strain evidence="1 2">GDMCC 1.1288</strain>
    </source>
</reference>
<dbReference type="Proteomes" id="UP000260644">
    <property type="component" value="Unassembled WGS sequence"/>
</dbReference>
<comment type="caution">
    <text evidence="1">The sequence shown here is derived from an EMBL/GenBank/DDBJ whole genome shotgun (WGS) entry which is preliminary data.</text>
</comment>
<evidence type="ECO:0000313" key="1">
    <source>
        <dbReference type="EMBL" id="RFS21946.1"/>
    </source>
</evidence>
<dbReference type="EMBL" id="QPMM01000007">
    <property type="protein sequence ID" value="RFS21946.1"/>
    <property type="molecule type" value="Genomic_DNA"/>
</dbReference>
<protein>
    <submittedName>
        <fullName evidence="1">Uncharacterized protein</fullName>
    </submittedName>
</protein>
<sequence>MRAMPQRWCRYRLVVGRFPLIMKLVEYLAEEKKNSGEKSRYTVCGFLEQQCRGIALKAGEISKVM</sequence>
<proteinExistence type="predicted"/>
<gene>
    <name evidence="1" type="ORF">DVR12_14965</name>
</gene>